<evidence type="ECO:0000313" key="2">
    <source>
        <dbReference type="EMBL" id="UUC17058.1"/>
    </source>
</evidence>
<dbReference type="AlphaFoldDB" id="A0AAJ5II03"/>
<dbReference type="Proteomes" id="UP001058744">
    <property type="component" value="Chromosome"/>
</dbReference>
<proteinExistence type="predicted"/>
<accession>A0AAJ5II03</accession>
<dbReference type="RefSeq" id="WP_137188563.1">
    <property type="nucleotide sequence ID" value="NZ_BLJF01000001.1"/>
</dbReference>
<reference evidence="2" key="1">
    <citation type="submission" date="2022-07" db="EMBL/GenBank/DDBJ databases">
        <title>Complete genome of MD9.</title>
        <authorList>
            <person name="Cao G."/>
        </authorList>
    </citation>
    <scope>NUCLEOTIDE SEQUENCE</scope>
    <source>
        <strain evidence="2">MD9</strain>
    </source>
</reference>
<protein>
    <submittedName>
        <fullName evidence="2">Uncharacterized protein</fullName>
    </submittedName>
</protein>
<dbReference type="EMBL" id="CP101700">
    <property type="protein sequence ID" value="UUC17058.1"/>
    <property type="molecule type" value="Genomic_DNA"/>
</dbReference>
<organism evidence="2 3">
    <name type="scientific">Pseudomonas asiatica</name>
    <dbReference type="NCBI Taxonomy" id="2219225"/>
    <lineage>
        <taxon>Bacteria</taxon>
        <taxon>Pseudomonadati</taxon>
        <taxon>Pseudomonadota</taxon>
        <taxon>Gammaproteobacteria</taxon>
        <taxon>Pseudomonadales</taxon>
        <taxon>Pseudomonadaceae</taxon>
        <taxon>Pseudomonas</taxon>
    </lineage>
</organism>
<gene>
    <name evidence="2" type="ORF">NOV18_17515</name>
</gene>
<name>A0AAJ5II03_9PSED</name>
<evidence type="ECO:0000313" key="3">
    <source>
        <dbReference type="Proteomes" id="UP001058744"/>
    </source>
</evidence>
<sequence length="286" mass="33451">MQPTKLAQPDNPGKTLAETDGNYHAGKHIHGKYNDKQIYQILRNAKKKGINSIRILMRHHKTHGDRAMEKLLRMRWIMKITAPFLQSQILTLKDEFDQYTTMVRPTLEACKLHVTEWRLSLGKSLELIPFELIIPSILNTKFRAISKPTKSDLRSKNLMKYGLDATGEPILSIGRLDKNIDKFGEIVRFKYDDLILNCQIFPVDHKKDRLSSITKIIHQENIQYYITINPPHNWSIRTNLIKQDKIHRSTIMAATWHHQLDYDFIYNTVENLEKIVVGNHIHWSPL</sequence>
<feature type="region of interest" description="Disordered" evidence="1">
    <location>
        <begin position="1"/>
        <end position="21"/>
    </location>
</feature>
<evidence type="ECO:0000256" key="1">
    <source>
        <dbReference type="SAM" id="MobiDB-lite"/>
    </source>
</evidence>